<accession>S6BP11</accession>
<name>S6BP11_METRE</name>
<evidence type="ECO:0000313" key="7">
    <source>
        <dbReference type="EMBL" id="BAN50779.1"/>
    </source>
</evidence>
<dbReference type="OrthoDB" id="9795150at2"/>
<dbReference type="STRING" id="1245471.PCA10_21030"/>
<dbReference type="KEGG" id="pre:PCA10_55030"/>
<protein>
    <submittedName>
        <fullName evidence="7">Putative transposase</fullName>
    </submittedName>
</protein>
<dbReference type="PANTHER" id="PTHR33055">
    <property type="entry name" value="TRANSPOSASE FOR INSERTION SEQUENCE ELEMENT IS1111A"/>
    <property type="match status" value="1"/>
</dbReference>
<organism evidence="7 9">
    <name type="scientific">Metapseudomonas resinovorans NBRC 106553</name>
    <dbReference type="NCBI Taxonomy" id="1245471"/>
    <lineage>
        <taxon>Bacteria</taxon>
        <taxon>Pseudomonadati</taxon>
        <taxon>Pseudomonadota</taxon>
        <taxon>Gammaproteobacteria</taxon>
        <taxon>Pseudomonadales</taxon>
        <taxon>Pseudomonadaceae</taxon>
        <taxon>Metapseudomonas</taxon>
    </lineage>
</organism>
<dbReference type="PANTHER" id="PTHR33055:SF3">
    <property type="entry name" value="PUTATIVE TRANSPOSASE FOR IS117-RELATED"/>
    <property type="match status" value="1"/>
</dbReference>
<evidence type="ECO:0000313" key="6">
    <source>
        <dbReference type="EMBL" id="BAN50118.1"/>
    </source>
</evidence>
<dbReference type="EMBL" id="AP013068">
    <property type="protein sequence ID" value="BAN50118.1"/>
    <property type="molecule type" value="Genomic_DNA"/>
</dbReference>
<evidence type="ECO:0000259" key="2">
    <source>
        <dbReference type="Pfam" id="PF01548"/>
    </source>
</evidence>
<dbReference type="InterPro" id="IPR047650">
    <property type="entry name" value="Transpos_IS110"/>
</dbReference>
<evidence type="ECO:0000259" key="3">
    <source>
        <dbReference type="Pfam" id="PF02371"/>
    </source>
</evidence>
<dbReference type="EMBL" id="AP013068">
    <property type="protein sequence ID" value="BAN50779.1"/>
    <property type="molecule type" value="Genomic_DNA"/>
</dbReference>
<dbReference type="KEGG" id="pre:PCA10_24390"/>
<feature type="domain" description="Transposase IS110-like N-terminal" evidence="2">
    <location>
        <begin position="4"/>
        <end position="153"/>
    </location>
</feature>
<gene>
    <name evidence="4" type="ORF">PCA10_21030</name>
    <name evidence="5" type="ORF">PCA10_24390</name>
    <name evidence="6" type="ORF">PCA10_43860</name>
    <name evidence="7" type="ORF">PCA10_50470</name>
    <name evidence="8" type="ORF">PCA10_55030</name>
</gene>
<dbReference type="Proteomes" id="UP000015503">
    <property type="component" value="Chromosome"/>
</dbReference>
<evidence type="ECO:0000256" key="1">
    <source>
        <dbReference type="SAM" id="Coils"/>
    </source>
</evidence>
<dbReference type="eggNOG" id="COG3547">
    <property type="taxonomic scope" value="Bacteria"/>
</dbReference>
<keyword evidence="1" id="KW-0175">Coiled coil</keyword>
<dbReference type="GO" id="GO:0003677">
    <property type="term" value="F:DNA binding"/>
    <property type="evidence" value="ECO:0007669"/>
    <property type="project" value="InterPro"/>
</dbReference>
<dbReference type="InterPro" id="IPR002525">
    <property type="entry name" value="Transp_IS110-like_N"/>
</dbReference>
<proteinExistence type="predicted"/>
<dbReference type="EMBL" id="AP013068">
    <property type="protein sequence ID" value="BAN47835.1"/>
    <property type="molecule type" value="Genomic_DNA"/>
</dbReference>
<dbReference type="InterPro" id="IPR003346">
    <property type="entry name" value="Transposase_20"/>
</dbReference>
<dbReference type="AlphaFoldDB" id="S6BP11"/>
<evidence type="ECO:0000313" key="4">
    <source>
        <dbReference type="EMBL" id="BAN47835.1"/>
    </source>
</evidence>
<evidence type="ECO:0000313" key="8">
    <source>
        <dbReference type="EMBL" id="BAN51235.1"/>
    </source>
</evidence>
<dbReference type="KEGG" id="pre:PCA10_21030"/>
<dbReference type="KEGG" id="pre:PCA10_50470"/>
<dbReference type="Pfam" id="PF01548">
    <property type="entry name" value="DEDD_Tnp_IS110"/>
    <property type="match status" value="1"/>
</dbReference>
<dbReference type="RefSeq" id="WP_016492035.1">
    <property type="nucleotide sequence ID" value="NC_021499.1"/>
</dbReference>
<dbReference type="EMBL" id="AP013068">
    <property type="protein sequence ID" value="BAN51235.1"/>
    <property type="molecule type" value="Genomic_DNA"/>
</dbReference>
<dbReference type="PATRIC" id="fig|1245471.3.peg.2119"/>
<dbReference type="HOGENOM" id="CLU_036902_5_0_6"/>
<sequence length="326" mass="36826">MAVIGIDVSKQKLDCLWLRDPESLKVKTKVFTNQVDDFAALVDWCCTHTGATAGELKVFLEATGVYHESLAYYLHERGVQVFVLNPAQVRDYARSQGIRGKTDKQDSLVLARFGATQKARRWLPEAREIRELKAMIVRYEALQEDLQRELNRREKAEVSQASLSVMASIDTMLSALRQEAERLKQEIDDHIDRHDQLKRNRQLLQSIQGIGDVLSRHLLAFLHSRDFGTARQCAAFAGLVPRPWDSGSSVKGKPRLTKAGQPRLRAKLYMAAIVAKQYNPTVRALYQRLLARGKAKMSALGAAMRKLLQIAYGVLKTQTPYQPQPT</sequence>
<dbReference type="Pfam" id="PF02371">
    <property type="entry name" value="Transposase_20"/>
    <property type="match status" value="1"/>
</dbReference>
<keyword evidence="9" id="KW-1185">Reference proteome</keyword>
<dbReference type="NCBIfam" id="NF033542">
    <property type="entry name" value="transpos_IS110"/>
    <property type="match status" value="1"/>
</dbReference>
<dbReference type="GO" id="GO:0004803">
    <property type="term" value="F:transposase activity"/>
    <property type="evidence" value="ECO:0007669"/>
    <property type="project" value="InterPro"/>
</dbReference>
<dbReference type="KEGG" id="pre:PCA10_43860"/>
<feature type="coiled-coil region" evidence="1">
    <location>
        <begin position="129"/>
        <end position="200"/>
    </location>
</feature>
<reference evidence="7 9" key="1">
    <citation type="journal article" date="2013" name="Genome Announc.">
        <title>Complete Genome Sequence of the Carbazole Degrader Pseudomonas resinovorans Strain CA10 (NBRC 106553).</title>
        <authorList>
            <person name="Shintani M."/>
            <person name="Hosoyama A."/>
            <person name="Ohji S."/>
            <person name="Tsuchikane K."/>
            <person name="Takarada H."/>
            <person name="Yamazoe A."/>
            <person name="Fujita N."/>
            <person name="Nojiri H."/>
        </authorList>
    </citation>
    <scope>NUCLEOTIDE SEQUENCE [LARGE SCALE GENOMIC DNA]</scope>
    <source>
        <strain evidence="7 9">NBRC 106553</strain>
    </source>
</reference>
<dbReference type="GO" id="GO:0006313">
    <property type="term" value="P:DNA transposition"/>
    <property type="evidence" value="ECO:0007669"/>
    <property type="project" value="InterPro"/>
</dbReference>
<dbReference type="EMBL" id="AP013068">
    <property type="protein sequence ID" value="BAN48171.1"/>
    <property type="molecule type" value="Genomic_DNA"/>
</dbReference>
<evidence type="ECO:0000313" key="5">
    <source>
        <dbReference type="EMBL" id="BAN48171.1"/>
    </source>
</evidence>
<feature type="domain" description="Transposase IS116/IS110/IS902 C-terminal" evidence="3">
    <location>
        <begin position="202"/>
        <end position="287"/>
    </location>
</feature>
<evidence type="ECO:0000313" key="9">
    <source>
        <dbReference type="Proteomes" id="UP000015503"/>
    </source>
</evidence>